<organism evidence="3 4">
    <name type="scientific">Flexivirga oryzae</name>
    <dbReference type="NCBI Taxonomy" id="1794944"/>
    <lineage>
        <taxon>Bacteria</taxon>
        <taxon>Bacillati</taxon>
        <taxon>Actinomycetota</taxon>
        <taxon>Actinomycetes</taxon>
        <taxon>Micrococcales</taxon>
        <taxon>Dermacoccaceae</taxon>
        <taxon>Flexivirga</taxon>
    </lineage>
</organism>
<evidence type="ECO:0000313" key="4">
    <source>
        <dbReference type="Proteomes" id="UP000559182"/>
    </source>
</evidence>
<evidence type="ECO:0008006" key="5">
    <source>
        <dbReference type="Google" id="ProtNLM"/>
    </source>
</evidence>
<dbReference type="EMBL" id="JACHVQ010000003">
    <property type="protein sequence ID" value="MBB2893611.1"/>
    <property type="molecule type" value="Genomic_DNA"/>
</dbReference>
<dbReference type="AlphaFoldDB" id="A0A839NG16"/>
<dbReference type="RefSeq" id="WP_183322078.1">
    <property type="nucleotide sequence ID" value="NZ_JACHVQ010000003.1"/>
</dbReference>
<comment type="caution">
    <text evidence="3">The sequence shown here is derived from an EMBL/GenBank/DDBJ whole genome shotgun (WGS) entry which is preliminary data.</text>
</comment>
<accession>A0A839NG16</accession>
<name>A0A839NG16_9MICO</name>
<feature type="chain" id="PRO_5032900527" description="DUF5666 domain-containing protein" evidence="2">
    <location>
        <begin position="28"/>
        <end position="292"/>
    </location>
</feature>
<feature type="signal peptide" evidence="2">
    <location>
        <begin position="1"/>
        <end position="27"/>
    </location>
</feature>
<protein>
    <recommendedName>
        <fullName evidence="5">DUF5666 domain-containing protein</fullName>
    </recommendedName>
</protein>
<feature type="region of interest" description="Disordered" evidence="1">
    <location>
        <begin position="28"/>
        <end position="79"/>
    </location>
</feature>
<reference evidence="3 4" key="1">
    <citation type="submission" date="2020-08" db="EMBL/GenBank/DDBJ databases">
        <title>Sequencing the genomes of 1000 actinobacteria strains.</title>
        <authorList>
            <person name="Klenk H.-P."/>
        </authorList>
    </citation>
    <scope>NUCLEOTIDE SEQUENCE [LARGE SCALE GENOMIC DNA]</scope>
    <source>
        <strain evidence="3 4">DSM 105369</strain>
    </source>
</reference>
<evidence type="ECO:0000256" key="1">
    <source>
        <dbReference type="SAM" id="MobiDB-lite"/>
    </source>
</evidence>
<evidence type="ECO:0000256" key="2">
    <source>
        <dbReference type="SAM" id="SignalP"/>
    </source>
</evidence>
<feature type="compositionally biased region" description="Low complexity" evidence="1">
    <location>
        <begin position="121"/>
        <end position="140"/>
    </location>
</feature>
<keyword evidence="4" id="KW-1185">Reference proteome</keyword>
<dbReference type="Proteomes" id="UP000559182">
    <property type="component" value="Unassembled WGS sequence"/>
</dbReference>
<gene>
    <name evidence="3" type="ORF">FHU39_003642</name>
</gene>
<feature type="region of interest" description="Disordered" evidence="1">
    <location>
        <begin position="113"/>
        <end position="143"/>
    </location>
</feature>
<dbReference type="PROSITE" id="PS51257">
    <property type="entry name" value="PROKAR_LIPOPROTEIN"/>
    <property type="match status" value="1"/>
</dbReference>
<feature type="compositionally biased region" description="Low complexity" evidence="1">
    <location>
        <begin position="28"/>
        <end position="45"/>
    </location>
</feature>
<proteinExistence type="predicted"/>
<sequence>MVKNKTFGALSGVVGVLLLAGCGGAAASVSTPSGTSPASGSTAGPRGNGFRQPGVSGVIASHTGSTATVNSTSGQSSTVTWTSSTSIIEQRQATQSALTNGACVAVRSQGAGFGGAGGVRPSGRPSGFPSGRPSGVRPSGTRSFGTFTIPSKVTANGVTIEQAAACGTAGSRSGGGGFGGFAGKVSNRSATGFTLTVTVRASASGTSSAAPTTSTKKVAVTTNSSTTYTRETKGSGSSVVPGECMTALGTESGSKLAARQIVVSQSVNGTCDSGFGFGGRGAGSGDAGANNA</sequence>
<evidence type="ECO:0000313" key="3">
    <source>
        <dbReference type="EMBL" id="MBB2893611.1"/>
    </source>
</evidence>
<keyword evidence="2" id="KW-0732">Signal</keyword>